<dbReference type="InterPro" id="IPR001128">
    <property type="entry name" value="Cyt_P450"/>
</dbReference>
<dbReference type="PANTHER" id="PTHR46300:SF2">
    <property type="entry name" value="CYTOCHROME P450 MONOOXYGENASE ALNH-RELATED"/>
    <property type="match status" value="1"/>
</dbReference>
<dbReference type="InterPro" id="IPR050364">
    <property type="entry name" value="Cytochrome_P450_fung"/>
</dbReference>
<dbReference type="PRINTS" id="PR00463">
    <property type="entry name" value="EP450I"/>
</dbReference>
<dbReference type="InterPro" id="IPR036396">
    <property type="entry name" value="Cyt_P450_sf"/>
</dbReference>
<dbReference type="GO" id="GO:0005506">
    <property type="term" value="F:iron ion binding"/>
    <property type="evidence" value="ECO:0007669"/>
    <property type="project" value="InterPro"/>
</dbReference>
<keyword evidence="2 6" id="KW-0479">Metal-binding</keyword>
<comment type="cofactor">
    <cofactor evidence="6">
        <name>heme</name>
        <dbReference type="ChEBI" id="CHEBI:30413"/>
    </cofactor>
</comment>
<dbReference type="Gene3D" id="1.10.630.10">
    <property type="entry name" value="Cytochrome P450"/>
    <property type="match status" value="1"/>
</dbReference>
<reference evidence="8 9" key="1">
    <citation type="journal article" date="2019" name="Mol. Biol. Evol.">
        <title>Blast fungal genomes show frequent chromosomal changes, gene gains and losses, and effector gene turnover.</title>
        <authorList>
            <person name="Gomez Luciano L.B."/>
            <person name="Jason Tsai I."/>
            <person name="Chuma I."/>
            <person name="Tosa Y."/>
            <person name="Chen Y.H."/>
            <person name="Li J.Y."/>
            <person name="Li M.Y."/>
            <person name="Jade Lu M.Y."/>
            <person name="Nakayashiki H."/>
            <person name="Li W.H."/>
        </authorList>
    </citation>
    <scope>NUCLEOTIDE SEQUENCE [LARGE SCALE GENOMIC DNA]</scope>
    <source>
        <strain evidence="8">MZ5-1-6</strain>
    </source>
</reference>
<dbReference type="EMBL" id="CP034209">
    <property type="protein sequence ID" value="QBZ65100.1"/>
    <property type="molecule type" value="Genomic_DNA"/>
</dbReference>
<evidence type="ECO:0000256" key="1">
    <source>
        <dbReference type="ARBA" id="ARBA00010617"/>
    </source>
</evidence>
<accession>A0A4P7NRY3</accession>
<dbReference type="InterPro" id="IPR002401">
    <property type="entry name" value="Cyt_P450_E_grp-I"/>
</dbReference>
<protein>
    <submittedName>
        <fullName evidence="8">Uncharacterized protein</fullName>
    </submittedName>
</protein>
<dbReference type="PRINTS" id="PR00385">
    <property type="entry name" value="P450"/>
</dbReference>
<dbReference type="InterPro" id="IPR017972">
    <property type="entry name" value="Cyt_P450_CS"/>
</dbReference>
<keyword evidence="3 7" id="KW-0560">Oxidoreductase</keyword>
<sequence length="548" mass="62082">MTLFTVPMAAILLLLVAAVFLVPRIRSKSRFPPGPPTLPFIGNLHQMPTSKAFLSYQEWSTTHAASSSGLLGFHLGPSAKLLVLHKWEQVRDLLDLRGAIYSDRPYVPALDYALPPPHDQHAAFTPYGPKWRRQRRTIDEFLRDRNAQLAPIQQAEGTQMVWDLLHHGRDCHDYMLRFSAAVILASVYGERGRDGGPGSWSHRFFDGNERFADLLNSSSDPPPYGVFPWLRWLPAALDPWRGWKERALQLGREKRDLYGSLFNVARDEIRLGQRRDCFVADVLAENELAVLDGKPAYTEDEMITLAGVLLEGGADTTALTFETFSLAMAAHPDVMRRAQEEIDRVYGGEMPQSADAKELPFLMACIFETMRFRPQFPTSIPHATTKDDTYQGYSIPKGTTVMMNVWALHHDPAEYEDPGSFVPERYLRNRFGTRHDHVESGQDDAKPQQGFRRDTWAFGAGRRACPGRRFAENTLLTLTAKALWAFDVVALGQVDLDIRTGFKDALLIAPKECSFEFVVRGEEKRAVIEQEWEKADRFLSRFEVRVGS</sequence>
<evidence type="ECO:0000256" key="7">
    <source>
        <dbReference type="RuleBase" id="RU000461"/>
    </source>
</evidence>
<dbReference type="SUPFAM" id="SSF48264">
    <property type="entry name" value="Cytochrome P450"/>
    <property type="match status" value="1"/>
</dbReference>
<dbReference type="AlphaFoldDB" id="A0A4P7NRY3"/>
<dbReference type="PROSITE" id="PS00086">
    <property type="entry name" value="CYTOCHROME_P450"/>
    <property type="match status" value="1"/>
</dbReference>
<keyword evidence="4 6" id="KW-0408">Iron</keyword>
<dbReference type="PANTHER" id="PTHR46300">
    <property type="entry name" value="P450, PUTATIVE (EUROFUNG)-RELATED-RELATED"/>
    <property type="match status" value="1"/>
</dbReference>
<dbReference type="GO" id="GO:0020037">
    <property type="term" value="F:heme binding"/>
    <property type="evidence" value="ECO:0007669"/>
    <property type="project" value="InterPro"/>
</dbReference>
<keyword evidence="6 7" id="KW-0349">Heme</keyword>
<gene>
    <name evidence="8" type="ORF">PoMZ_06804</name>
</gene>
<evidence type="ECO:0000256" key="2">
    <source>
        <dbReference type="ARBA" id="ARBA00022723"/>
    </source>
</evidence>
<dbReference type="Proteomes" id="UP000294847">
    <property type="component" value="Chromosome 6"/>
</dbReference>
<evidence type="ECO:0000256" key="5">
    <source>
        <dbReference type="ARBA" id="ARBA00023033"/>
    </source>
</evidence>
<dbReference type="GO" id="GO:0004497">
    <property type="term" value="F:monooxygenase activity"/>
    <property type="evidence" value="ECO:0007669"/>
    <property type="project" value="UniProtKB-KW"/>
</dbReference>
<dbReference type="GO" id="GO:0016705">
    <property type="term" value="F:oxidoreductase activity, acting on paired donors, with incorporation or reduction of molecular oxygen"/>
    <property type="evidence" value="ECO:0007669"/>
    <property type="project" value="InterPro"/>
</dbReference>
<evidence type="ECO:0000256" key="6">
    <source>
        <dbReference type="PIRSR" id="PIRSR602401-1"/>
    </source>
</evidence>
<proteinExistence type="inferred from homology"/>
<name>A0A4P7NRY3_PYROR</name>
<feature type="binding site" description="axial binding residue" evidence="6">
    <location>
        <position position="465"/>
    </location>
    <ligand>
        <name>heme</name>
        <dbReference type="ChEBI" id="CHEBI:30413"/>
    </ligand>
    <ligandPart>
        <name>Fe</name>
        <dbReference type="ChEBI" id="CHEBI:18248"/>
    </ligandPart>
</feature>
<evidence type="ECO:0000256" key="4">
    <source>
        <dbReference type="ARBA" id="ARBA00023004"/>
    </source>
</evidence>
<organism evidence="8 9">
    <name type="scientific">Pyricularia oryzae</name>
    <name type="common">Rice blast fungus</name>
    <name type="synonym">Magnaporthe oryzae</name>
    <dbReference type="NCBI Taxonomy" id="318829"/>
    <lineage>
        <taxon>Eukaryota</taxon>
        <taxon>Fungi</taxon>
        <taxon>Dikarya</taxon>
        <taxon>Ascomycota</taxon>
        <taxon>Pezizomycotina</taxon>
        <taxon>Sordariomycetes</taxon>
        <taxon>Sordariomycetidae</taxon>
        <taxon>Magnaporthales</taxon>
        <taxon>Pyriculariaceae</taxon>
        <taxon>Pyricularia</taxon>
    </lineage>
</organism>
<comment type="similarity">
    <text evidence="1 7">Belongs to the cytochrome P450 family.</text>
</comment>
<dbReference type="CDD" id="cd11065">
    <property type="entry name" value="CYP64-like"/>
    <property type="match status" value="1"/>
</dbReference>
<dbReference type="Pfam" id="PF00067">
    <property type="entry name" value="p450"/>
    <property type="match status" value="1"/>
</dbReference>
<evidence type="ECO:0000256" key="3">
    <source>
        <dbReference type="ARBA" id="ARBA00023002"/>
    </source>
</evidence>
<evidence type="ECO:0000313" key="9">
    <source>
        <dbReference type="Proteomes" id="UP000294847"/>
    </source>
</evidence>
<keyword evidence="5 7" id="KW-0503">Monooxygenase</keyword>
<evidence type="ECO:0000313" key="8">
    <source>
        <dbReference type="EMBL" id="QBZ65100.1"/>
    </source>
</evidence>